<keyword evidence="4 5" id="KW-0472">Membrane</keyword>
<dbReference type="Proteomes" id="UP000184304">
    <property type="component" value="Unassembled WGS sequence"/>
</dbReference>
<dbReference type="EMBL" id="KV878203">
    <property type="protein sequence ID" value="OJI83711.1"/>
    <property type="molecule type" value="Genomic_DNA"/>
</dbReference>
<evidence type="ECO:0000313" key="7">
    <source>
        <dbReference type="Proteomes" id="UP000184304"/>
    </source>
</evidence>
<feature type="transmembrane region" description="Helical" evidence="5">
    <location>
        <begin position="193"/>
        <end position="215"/>
    </location>
</feature>
<dbReference type="STRING" id="767770.A0A1L9N3A0"/>
<sequence length="284" mass="32140">MITKSLLPSWLRIFLLGLSIFSFLPQLQLLWKSKNSSGLSINYVLLNLICATEQFLLVLLYNNTPDAEQNMFVENPGSLGDWMNLIQITVVWILSGLTFTLSLRYPSDSSFRVKLSAALSYIVYLLVAVVPSVFVVLTSRRGEDPPTSENEWQFALWSGVHLIFVNPVMTLLLFSAVFCQAPKLLKGVSPPRALSLPGLAIQAVVFTVLALSWPFRFVYLDPDWNVFASWFALYTWYVSVGWTAVDCAVFALVQVILLWLACRNRKHWQLAEDGETEPLLANRR</sequence>
<dbReference type="InterPro" id="IPR006603">
    <property type="entry name" value="PQ-loop_rpt"/>
</dbReference>
<evidence type="ECO:0000256" key="4">
    <source>
        <dbReference type="ARBA" id="ARBA00023136"/>
    </source>
</evidence>
<accession>A0A1L9N3A0</accession>
<dbReference type="Gene3D" id="1.20.1280.290">
    <property type="match status" value="1"/>
</dbReference>
<dbReference type="GO" id="GO:0016020">
    <property type="term" value="C:membrane"/>
    <property type="evidence" value="ECO:0007669"/>
    <property type="project" value="UniProtKB-SubCell"/>
</dbReference>
<keyword evidence="7" id="KW-1185">Reference proteome</keyword>
<name>A0A1L9N3A0_ASPTC</name>
<dbReference type="Pfam" id="PF04193">
    <property type="entry name" value="PQ-loop"/>
    <property type="match status" value="1"/>
</dbReference>
<reference evidence="7" key="1">
    <citation type="journal article" date="2017" name="Genome Biol.">
        <title>Comparative genomics reveals high biological diversity and specific adaptations in the industrially and medically important fungal genus Aspergillus.</title>
        <authorList>
            <person name="de Vries R.P."/>
            <person name="Riley R."/>
            <person name="Wiebenga A."/>
            <person name="Aguilar-Osorio G."/>
            <person name="Amillis S."/>
            <person name="Uchima C.A."/>
            <person name="Anderluh G."/>
            <person name="Asadollahi M."/>
            <person name="Askin M."/>
            <person name="Barry K."/>
            <person name="Battaglia E."/>
            <person name="Bayram O."/>
            <person name="Benocci T."/>
            <person name="Braus-Stromeyer S.A."/>
            <person name="Caldana C."/>
            <person name="Canovas D."/>
            <person name="Cerqueira G.C."/>
            <person name="Chen F."/>
            <person name="Chen W."/>
            <person name="Choi C."/>
            <person name="Clum A."/>
            <person name="Dos Santos R.A."/>
            <person name="Damasio A.R."/>
            <person name="Diallinas G."/>
            <person name="Emri T."/>
            <person name="Fekete E."/>
            <person name="Flipphi M."/>
            <person name="Freyberg S."/>
            <person name="Gallo A."/>
            <person name="Gournas C."/>
            <person name="Habgood R."/>
            <person name="Hainaut M."/>
            <person name="Harispe M.L."/>
            <person name="Henrissat B."/>
            <person name="Hilden K.S."/>
            <person name="Hope R."/>
            <person name="Hossain A."/>
            <person name="Karabika E."/>
            <person name="Karaffa L."/>
            <person name="Karanyi Z."/>
            <person name="Krasevec N."/>
            <person name="Kuo A."/>
            <person name="Kusch H."/>
            <person name="LaButti K."/>
            <person name="Lagendijk E.L."/>
            <person name="Lapidus A."/>
            <person name="Levasseur A."/>
            <person name="Lindquist E."/>
            <person name="Lipzen A."/>
            <person name="Logrieco A.F."/>
            <person name="MacCabe A."/>
            <person name="Maekelae M.R."/>
            <person name="Malavazi I."/>
            <person name="Melin P."/>
            <person name="Meyer V."/>
            <person name="Mielnichuk N."/>
            <person name="Miskei M."/>
            <person name="Molnar A.P."/>
            <person name="Mule G."/>
            <person name="Ngan C.Y."/>
            <person name="Orejas M."/>
            <person name="Orosz E."/>
            <person name="Ouedraogo J.P."/>
            <person name="Overkamp K.M."/>
            <person name="Park H.-S."/>
            <person name="Perrone G."/>
            <person name="Piumi F."/>
            <person name="Punt P.J."/>
            <person name="Ram A.F."/>
            <person name="Ramon A."/>
            <person name="Rauscher S."/>
            <person name="Record E."/>
            <person name="Riano-Pachon D.M."/>
            <person name="Robert V."/>
            <person name="Roehrig J."/>
            <person name="Ruller R."/>
            <person name="Salamov A."/>
            <person name="Salih N.S."/>
            <person name="Samson R.A."/>
            <person name="Sandor E."/>
            <person name="Sanguinetti M."/>
            <person name="Schuetze T."/>
            <person name="Sepcic K."/>
            <person name="Shelest E."/>
            <person name="Sherlock G."/>
            <person name="Sophianopoulou V."/>
            <person name="Squina F.M."/>
            <person name="Sun H."/>
            <person name="Susca A."/>
            <person name="Todd R.B."/>
            <person name="Tsang A."/>
            <person name="Unkles S.E."/>
            <person name="van de Wiele N."/>
            <person name="van Rossen-Uffink D."/>
            <person name="Oliveira J.V."/>
            <person name="Vesth T.C."/>
            <person name="Visser J."/>
            <person name="Yu J.-H."/>
            <person name="Zhou M."/>
            <person name="Andersen M.R."/>
            <person name="Archer D.B."/>
            <person name="Baker S.E."/>
            <person name="Benoit I."/>
            <person name="Brakhage A.A."/>
            <person name="Braus G.H."/>
            <person name="Fischer R."/>
            <person name="Frisvad J.C."/>
            <person name="Goldman G.H."/>
            <person name="Houbraken J."/>
            <person name="Oakley B."/>
            <person name="Pocsi I."/>
            <person name="Scazzocchio C."/>
            <person name="Seiboth B."/>
            <person name="vanKuyk P.A."/>
            <person name="Wortman J."/>
            <person name="Dyer P.S."/>
            <person name="Grigoriev I.V."/>
        </authorList>
    </citation>
    <scope>NUCLEOTIDE SEQUENCE [LARGE SCALE GENOMIC DNA]</scope>
    <source>
        <strain evidence="7">CBS 134.48</strain>
    </source>
</reference>
<feature type="transmembrane region" description="Helical" evidence="5">
    <location>
        <begin position="82"/>
        <end position="103"/>
    </location>
</feature>
<comment type="subcellular location">
    <subcellularLocation>
        <location evidence="1">Membrane</location>
        <topology evidence="1">Multi-pass membrane protein</topology>
    </subcellularLocation>
</comment>
<keyword evidence="3 5" id="KW-1133">Transmembrane helix</keyword>
<feature type="transmembrane region" description="Helical" evidence="5">
    <location>
        <begin position="12"/>
        <end position="31"/>
    </location>
</feature>
<feature type="transmembrane region" description="Helical" evidence="5">
    <location>
        <begin position="43"/>
        <end position="62"/>
    </location>
</feature>
<evidence type="ECO:0000256" key="5">
    <source>
        <dbReference type="SAM" id="Phobius"/>
    </source>
</evidence>
<evidence type="ECO:0000256" key="3">
    <source>
        <dbReference type="ARBA" id="ARBA00022989"/>
    </source>
</evidence>
<dbReference type="AlphaFoldDB" id="A0A1L9N3A0"/>
<keyword evidence="2 5" id="KW-0812">Transmembrane</keyword>
<evidence type="ECO:0000313" key="6">
    <source>
        <dbReference type="EMBL" id="OJI83711.1"/>
    </source>
</evidence>
<dbReference type="VEuPathDB" id="FungiDB:ASPTUDRAFT_42606"/>
<gene>
    <name evidence="6" type="ORF">ASPTUDRAFT_42606</name>
</gene>
<protein>
    <submittedName>
        <fullName evidence="6">Uncharacterized protein</fullName>
    </submittedName>
</protein>
<proteinExistence type="predicted"/>
<feature type="transmembrane region" description="Helical" evidence="5">
    <location>
        <begin position="154"/>
        <end position="181"/>
    </location>
</feature>
<evidence type="ECO:0000256" key="2">
    <source>
        <dbReference type="ARBA" id="ARBA00022692"/>
    </source>
</evidence>
<evidence type="ECO:0000256" key="1">
    <source>
        <dbReference type="ARBA" id="ARBA00004141"/>
    </source>
</evidence>
<organism evidence="6 7">
    <name type="scientific">Aspergillus tubingensis (strain CBS 134.48)</name>
    <dbReference type="NCBI Taxonomy" id="767770"/>
    <lineage>
        <taxon>Eukaryota</taxon>
        <taxon>Fungi</taxon>
        <taxon>Dikarya</taxon>
        <taxon>Ascomycota</taxon>
        <taxon>Pezizomycotina</taxon>
        <taxon>Eurotiomycetes</taxon>
        <taxon>Eurotiomycetidae</taxon>
        <taxon>Eurotiales</taxon>
        <taxon>Aspergillaceae</taxon>
        <taxon>Aspergillus</taxon>
        <taxon>Aspergillus subgen. Circumdati</taxon>
    </lineage>
</organism>
<feature type="transmembrane region" description="Helical" evidence="5">
    <location>
        <begin position="115"/>
        <end position="134"/>
    </location>
</feature>
<dbReference type="OrthoDB" id="5139341at2759"/>
<dbReference type="OMA" id="GWATVNN"/>
<feature type="transmembrane region" description="Helical" evidence="5">
    <location>
        <begin position="235"/>
        <end position="260"/>
    </location>
</feature>